<dbReference type="AlphaFoldDB" id="A0A7J0D4S7"/>
<name>A0A7J0D4S7_STRMI</name>
<gene>
    <name evidence="1" type="ORF">Smic_80650</name>
</gene>
<comment type="caution">
    <text evidence="1">The sequence shown here is derived from an EMBL/GenBank/DDBJ whole genome shotgun (WGS) entry which is preliminary data.</text>
</comment>
<dbReference type="EMBL" id="BLWD01000002">
    <property type="protein sequence ID" value="GFN09509.1"/>
    <property type="molecule type" value="Genomic_DNA"/>
</dbReference>
<reference evidence="1 2" key="1">
    <citation type="submission" date="2020-05" db="EMBL/GenBank/DDBJ databases">
        <title>Whole genome shotgun sequence of Streptomyces microflavus NBRC 13062.</title>
        <authorList>
            <person name="Komaki H."/>
            <person name="Tamura T."/>
        </authorList>
    </citation>
    <scope>NUCLEOTIDE SEQUENCE [LARGE SCALE GENOMIC DNA]</scope>
    <source>
        <strain evidence="1 2">NBRC 13062</strain>
    </source>
</reference>
<dbReference type="Proteomes" id="UP000498740">
    <property type="component" value="Unassembled WGS sequence"/>
</dbReference>
<accession>A0A7J0D4S7</accession>
<proteinExistence type="predicted"/>
<protein>
    <submittedName>
        <fullName evidence="1">Uncharacterized protein</fullName>
    </submittedName>
</protein>
<dbReference type="RefSeq" id="WP_032754698.1">
    <property type="nucleotide sequence ID" value="NZ_BMUG01000005.1"/>
</dbReference>
<evidence type="ECO:0000313" key="2">
    <source>
        <dbReference type="Proteomes" id="UP000498740"/>
    </source>
</evidence>
<organism evidence="1 2">
    <name type="scientific">Streptomyces microflavus</name>
    <name type="common">Streptomyces lipmanii</name>
    <dbReference type="NCBI Taxonomy" id="1919"/>
    <lineage>
        <taxon>Bacteria</taxon>
        <taxon>Bacillati</taxon>
        <taxon>Actinomycetota</taxon>
        <taxon>Actinomycetes</taxon>
        <taxon>Kitasatosporales</taxon>
        <taxon>Streptomycetaceae</taxon>
        <taxon>Streptomyces</taxon>
    </lineage>
</organism>
<sequence length="234" mass="26135">MTEYKIRCENYTGDTLIVRRRGEEIEFVARTGSNDVHSVYPSPDAARTFARSILALADEVDGGEVKAEPASDSRPKMGDRVIVIEDDPYTPYLVKFGEEGHGDVGGTWYCQRVEKLADEPEPLAYWEKDLLESKPKVGDRVRILRPEDCYRPGKTGSLGLLTEIDSTSCPYRVRTDDREIVWAYEVETVSPSAVAITTPTREAYLHRAAELLGANPYSAHDLMRLADYLAGESA</sequence>
<evidence type="ECO:0000313" key="1">
    <source>
        <dbReference type="EMBL" id="GFN09509.1"/>
    </source>
</evidence>